<keyword evidence="3" id="KW-1185">Reference proteome</keyword>
<dbReference type="Proteomes" id="UP000294739">
    <property type="component" value="Unassembled WGS sequence"/>
</dbReference>
<comment type="caution">
    <text evidence="2">The sequence shown here is derived from an EMBL/GenBank/DDBJ whole genome shotgun (WGS) entry which is preliminary data.</text>
</comment>
<feature type="region of interest" description="Disordered" evidence="1">
    <location>
        <begin position="186"/>
        <end position="227"/>
    </location>
</feature>
<gene>
    <name evidence="2" type="ORF">E1269_18075</name>
</gene>
<dbReference type="OrthoDB" id="3403621at2"/>
<proteinExistence type="predicted"/>
<organism evidence="2 3">
    <name type="scientific">Jiangella asiatica</name>
    <dbReference type="NCBI Taxonomy" id="2530372"/>
    <lineage>
        <taxon>Bacteria</taxon>
        <taxon>Bacillati</taxon>
        <taxon>Actinomycetota</taxon>
        <taxon>Actinomycetes</taxon>
        <taxon>Jiangellales</taxon>
        <taxon>Jiangellaceae</taxon>
        <taxon>Jiangella</taxon>
    </lineage>
</organism>
<feature type="region of interest" description="Disordered" evidence="1">
    <location>
        <begin position="147"/>
        <end position="166"/>
    </location>
</feature>
<evidence type="ECO:0000313" key="2">
    <source>
        <dbReference type="EMBL" id="TDE08216.1"/>
    </source>
</evidence>
<dbReference type="AlphaFoldDB" id="A0A4R5D4I7"/>
<accession>A0A4R5D4I7</accession>
<sequence length="381" mass="40691">MTNWRARARLLAFACVTGLVLTGCGDDGGQADDQVNGAGSGETEGAEDQSPLAEFLGEGAGFAATGRMVTMASSAGDLSEEDRQKMRRVEELVAECMREQGFEYVPMDPAGGGDAEDDPFADAFSLPPDEFAREYGYGISTLMGAEAPEGEAEDPNQEIREGLSESAREAYDQALWGDLAEVSEGGGAVSVQPLPSEDGAGAGEPGCHQQASDEVHGEQEGAVTGPDMSEFEGLFDDMEALRQRIESDPRVTEATGAWADCMAAAGYSDVETIHDPEDQVMSRMSELYGWDTQGEGEEGQTNVIAGPEEPDVDEAALRELQDFEIAIATADYECEQEHYADVQREVAVAMEEQFVEEHRAELERYRDAMAEGPAGHAGGLG</sequence>
<protein>
    <submittedName>
        <fullName evidence="2">Uncharacterized protein</fullName>
    </submittedName>
</protein>
<evidence type="ECO:0000313" key="3">
    <source>
        <dbReference type="Proteomes" id="UP000294739"/>
    </source>
</evidence>
<evidence type="ECO:0000256" key="1">
    <source>
        <dbReference type="SAM" id="MobiDB-lite"/>
    </source>
</evidence>
<dbReference type="RefSeq" id="WP_131897038.1">
    <property type="nucleotide sequence ID" value="NZ_SMKZ01000026.1"/>
</dbReference>
<name>A0A4R5D4I7_9ACTN</name>
<dbReference type="EMBL" id="SMKZ01000026">
    <property type="protein sequence ID" value="TDE08216.1"/>
    <property type="molecule type" value="Genomic_DNA"/>
</dbReference>
<feature type="compositionally biased region" description="Basic and acidic residues" evidence="1">
    <location>
        <begin position="157"/>
        <end position="166"/>
    </location>
</feature>
<dbReference type="PROSITE" id="PS51257">
    <property type="entry name" value="PROKAR_LIPOPROTEIN"/>
    <property type="match status" value="1"/>
</dbReference>
<reference evidence="2 3" key="1">
    <citation type="submission" date="2019-03" db="EMBL/GenBank/DDBJ databases">
        <title>Draft genome sequences of novel Actinobacteria.</title>
        <authorList>
            <person name="Sahin N."/>
            <person name="Ay H."/>
            <person name="Saygin H."/>
        </authorList>
    </citation>
    <scope>NUCLEOTIDE SEQUENCE [LARGE SCALE GENOMIC DNA]</scope>
    <source>
        <strain evidence="2 3">5K138</strain>
    </source>
</reference>
<dbReference type="InParanoid" id="A0A4R5D4I7"/>